<evidence type="ECO:0000313" key="1">
    <source>
        <dbReference type="EMBL" id="EXB34476.1"/>
    </source>
</evidence>
<dbReference type="EMBL" id="KE343542">
    <property type="protein sequence ID" value="EXB34476.1"/>
    <property type="molecule type" value="Genomic_DNA"/>
</dbReference>
<gene>
    <name evidence="1" type="ORF">L484_004866</name>
</gene>
<sequence>MLTTRCNAIPRGAMPQSCRAGRAHMHLNMAAENAMPTPSQVPYHHSCLPKASSAPTINKTSSMPALRHGFQGWEFGDPPLDSGP</sequence>
<accession>W9R172</accession>
<keyword evidence="2" id="KW-1185">Reference proteome</keyword>
<dbReference type="AlphaFoldDB" id="W9R172"/>
<dbReference type="Proteomes" id="UP000030645">
    <property type="component" value="Unassembled WGS sequence"/>
</dbReference>
<proteinExistence type="predicted"/>
<organism evidence="1 2">
    <name type="scientific">Morus notabilis</name>
    <dbReference type="NCBI Taxonomy" id="981085"/>
    <lineage>
        <taxon>Eukaryota</taxon>
        <taxon>Viridiplantae</taxon>
        <taxon>Streptophyta</taxon>
        <taxon>Embryophyta</taxon>
        <taxon>Tracheophyta</taxon>
        <taxon>Spermatophyta</taxon>
        <taxon>Magnoliopsida</taxon>
        <taxon>eudicotyledons</taxon>
        <taxon>Gunneridae</taxon>
        <taxon>Pentapetalae</taxon>
        <taxon>rosids</taxon>
        <taxon>fabids</taxon>
        <taxon>Rosales</taxon>
        <taxon>Moraceae</taxon>
        <taxon>Moreae</taxon>
        <taxon>Morus</taxon>
    </lineage>
</organism>
<protein>
    <submittedName>
        <fullName evidence="1">Uncharacterized protein</fullName>
    </submittedName>
</protein>
<name>W9R172_9ROSA</name>
<evidence type="ECO:0000313" key="2">
    <source>
        <dbReference type="Proteomes" id="UP000030645"/>
    </source>
</evidence>
<reference evidence="2" key="1">
    <citation type="submission" date="2013-01" db="EMBL/GenBank/DDBJ databases">
        <title>Draft Genome Sequence of a Mulberry Tree, Morus notabilis C.K. Schneid.</title>
        <authorList>
            <person name="He N."/>
            <person name="Zhao S."/>
        </authorList>
    </citation>
    <scope>NUCLEOTIDE SEQUENCE</scope>
</reference>